<dbReference type="SUPFAM" id="SSF52540">
    <property type="entry name" value="P-loop containing nucleoside triphosphate hydrolases"/>
    <property type="match status" value="1"/>
</dbReference>
<dbReference type="Pfam" id="PF08433">
    <property type="entry name" value="KTI12"/>
    <property type="match status" value="1"/>
</dbReference>
<dbReference type="Gene3D" id="3.40.50.300">
    <property type="entry name" value="P-loop containing nucleotide triphosphate hydrolases"/>
    <property type="match status" value="1"/>
</dbReference>
<comment type="caution">
    <text evidence="4">The sequence shown here is derived from an EMBL/GenBank/DDBJ whole genome shotgun (WGS) entry which is preliminary data.</text>
</comment>
<protein>
    <recommendedName>
        <fullName evidence="6">Protein KTI12</fullName>
    </recommendedName>
</protein>
<keyword evidence="2" id="KW-0067">ATP-binding</keyword>
<organism evidence="4 5">
    <name type="scientific">Arxiozyma heterogenica</name>
    <dbReference type="NCBI Taxonomy" id="278026"/>
    <lineage>
        <taxon>Eukaryota</taxon>
        <taxon>Fungi</taxon>
        <taxon>Dikarya</taxon>
        <taxon>Ascomycota</taxon>
        <taxon>Saccharomycotina</taxon>
        <taxon>Saccharomycetes</taxon>
        <taxon>Saccharomycetales</taxon>
        <taxon>Saccharomycetaceae</taxon>
        <taxon>Arxiozyma</taxon>
    </lineage>
</organism>
<evidence type="ECO:0000256" key="3">
    <source>
        <dbReference type="ARBA" id="ARBA00025768"/>
    </source>
</evidence>
<dbReference type="InterPro" id="IPR013641">
    <property type="entry name" value="KTI12/PSTK"/>
</dbReference>
<accession>A0AAN7WMJ3</accession>
<sequence length="334" mass="37877">MPLILLTGYPSSGKTTYVNQLVQLLNKKIESEPSLSNYKVIVHSDKSLGIEHNDYITSQDERKLRSKITSAVRRDLTKSNIIIVDSLNYIKGFRYQLHCEVKNLATSFLCIYVMSSLKQVQEWNQVGDLSKDHTPWDDKLLTDLVARYEEPNETNRWDSPLFPLLSPHDTVDSIIDPIYNIIFSNSNKNSKQSSPSLESKLNQLNSSSNINNGSLPGVLKPNSVTLLKPAKQSNFIQLLEIETSKVNKVILAHLKEQDSIGNGLSAGQSSRIIIEGDDVDDPNCIFVDINSRNINIAKLQRLKRQFIQLNKLRDLDLDRMKALYSEYLTKNLTD</sequence>
<dbReference type="PANTHER" id="PTHR12435">
    <property type="match status" value="1"/>
</dbReference>
<dbReference type="AlphaFoldDB" id="A0AAN7WMJ3"/>
<name>A0AAN7WMJ3_9SACH</name>
<evidence type="ECO:0000256" key="1">
    <source>
        <dbReference type="ARBA" id="ARBA00022741"/>
    </source>
</evidence>
<dbReference type="InterPro" id="IPR027417">
    <property type="entry name" value="P-loop_NTPase"/>
</dbReference>
<evidence type="ECO:0008006" key="6">
    <source>
        <dbReference type="Google" id="ProtNLM"/>
    </source>
</evidence>
<evidence type="ECO:0000313" key="5">
    <source>
        <dbReference type="Proteomes" id="UP001306508"/>
    </source>
</evidence>
<keyword evidence="1" id="KW-0547">Nucleotide-binding</keyword>
<dbReference type="GO" id="GO:0005524">
    <property type="term" value="F:ATP binding"/>
    <property type="evidence" value="ECO:0007669"/>
    <property type="project" value="UniProtKB-KW"/>
</dbReference>
<comment type="similarity">
    <text evidence="3">Belongs to the KTI12 family.</text>
</comment>
<keyword evidence="5" id="KW-1185">Reference proteome</keyword>
<dbReference type="EMBL" id="JAWIZZ010000051">
    <property type="protein sequence ID" value="KAK5778857.1"/>
    <property type="molecule type" value="Genomic_DNA"/>
</dbReference>
<dbReference type="Proteomes" id="UP001306508">
    <property type="component" value="Unassembled WGS sequence"/>
</dbReference>
<gene>
    <name evidence="4" type="ORF">RI543_003783</name>
</gene>
<reference evidence="5" key="1">
    <citation type="submission" date="2023-07" db="EMBL/GenBank/DDBJ databases">
        <title>A draft genome of Kazachstania heterogenica Y-27499.</title>
        <authorList>
            <person name="Donic C."/>
            <person name="Kralova J.S."/>
            <person name="Fidel L."/>
            <person name="Ben-Dor S."/>
            <person name="Jung S."/>
        </authorList>
    </citation>
    <scope>NUCLEOTIDE SEQUENCE [LARGE SCALE GENOMIC DNA]</scope>
    <source>
        <strain evidence="5">Y27499</strain>
    </source>
</reference>
<evidence type="ECO:0000256" key="2">
    <source>
        <dbReference type="ARBA" id="ARBA00022840"/>
    </source>
</evidence>
<evidence type="ECO:0000313" key="4">
    <source>
        <dbReference type="EMBL" id="KAK5778857.1"/>
    </source>
</evidence>
<proteinExistence type="inferred from homology"/>